<feature type="signal peptide" evidence="2">
    <location>
        <begin position="1"/>
        <end position="18"/>
    </location>
</feature>
<protein>
    <submittedName>
        <fullName evidence="3">Uncharacterized protein</fullName>
    </submittedName>
</protein>
<evidence type="ECO:0000313" key="4">
    <source>
        <dbReference type="Proteomes" id="UP000663193"/>
    </source>
</evidence>
<dbReference type="VEuPathDB" id="FungiDB:JI435_076790"/>
<keyword evidence="4" id="KW-1185">Reference proteome</keyword>
<dbReference type="OrthoDB" id="2910287at2759"/>
<organism evidence="3 4">
    <name type="scientific">Phaeosphaeria nodorum (strain SN15 / ATCC MYA-4574 / FGSC 10173)</name>
    <name type="common">Glume blotch fungus</name>
    <name type="synonym">Parastagonospora nodorum</name>
    <dbReference type="NCBI Taxonomy" id="321614"/>
    <lineage>
        <taxon>Eukaryota</taxon>
        <taxon>Fungi</taxon>
        <taxon>Dikarya</taxon>
        <taxon>Ascomycota</taxon>
        <taxon>Pezizomycotina</taxon>
        <taxon>Dothideomycetes</taxon>
        <taxon>Pleosporomycetidae</taxon>
        <taxon>Pleosporales</taxon>
        <taxon>Pleosporineae</taxon>
        <taxon>Phaeosphaeriaceae</taxon>
        <taxon>Parastagonospora</taxon>
    </lineage>
</organism>
<sequence>MKTTIVILVTIFTTLVSAVDERKPTGTITIGLPLPKPSKPPAAPPPTDPDSTPGHFYACTNVDLMGTCQKFEDTTKTCHNFPAEYVGSISSIQPDRHQTCYFYDKADCGGEMDELIWPGSSNLRGRRFDNRAVSWTCNEN</sequence>
<feature type="compositionally biased region" description="Pro residues" evidence="1">
    <location>
        <begin position="34"/>
        <end position="48"/>
    </location>
</feature>
<evidence type="ECO:0000256" key="2">
    <source>
        <dbReference type="SAM" id="SignalP"/>
    </source>
</evidence>
<name>A0A7U2HXM3_PHANO</name>
<dbReference type="EMBL" id="CP069026">
    <property type="protein sequence ID" value="QRC94438.1"/>
    <property type="molecule type" value="Genomic_DNA"/>
</dbReference>
<evidence type="ECO:0000313" key="3">
    <source>
        <dbReference type="EMBL" id="QRC94438.1"/>
    </source>
</evidence>
<dbReference type="Gene3D" id="2.60.20.10">
    <property type="entry name" value="Crystallins"/>
    <property type="match status" value="1"/>
</dbReference>
<gene>
    <name evidence="3" type="ORF">JI435_076790</name>
</gene>
<dbReference type="Proteomes" id="UP000663193">
    <property type="component" value="Chromosome 4"/>
</dbReference>
<dbReference type="AlphaFoldDB" id="A0A7U2HXM3"/>
<accession>A0A7U2HXM3</accession>
<feature type="chain" id="PRO_5031010048" evidence="2">
    <location>
        <begin position="19"/>
        <end position="140"/>
    </location>
</feature>
<evidence type="ECO:0000256" key="1">
    <source>
        <dbReference type="SAM" id="MobiDB-lite"/>
    </source>
</evidence>
<reference evidence="4" key="1">
    <citation type="journal article" date="2021" name="BMC Genomics">
        <title>Chromosome-level genome assembly and manually-curated proteome of model necrotroph Parastagonospora nodorum Sn15 reveals a genome-wide trove of candidate effector homologs, and redundancy of virulence-related functions within an accessory chromosome.</title>
        <authorList>
            <person name="Bertazzoni S."/>
            <person name="Jones D.A.B."/>
            <person name="Phan H.T."/>
            <person name="Tan K.-C."/>
            <person name="Hane J.K."/>
        </authorList>
    </citation>
    <scope>NUCLEOTIDE SEQUENCE [LARGE SCALE GENOMIC DNA]</scope>
    <source>
        <strain evidence="4">SN15 / ATCC MYA-4574 / FGSC 10173)</strain>
    </source>
</reference>
<keyword evidence="2" id="KW-0732">Signal</keyword>
<proteinExistence type="predicted"/>
<feature type="region of interest" description="Disordered" evidence="1">
    <location>
        <begin position="29"/>
        <end position="52"/>
    </location>
</feature>